<protein>
    <recommendedName>
        <fullName evidence="3">Glycosyl hydrolase-like 10 domain-containing protein</fullName>
    </recommendedName>
</protein>
<proteinExistence type="predicted"/>
<reference evidence="1 2" key="1">
    <citation type="journal article" date="2011" name="J. Bacteriol.">
        <title>Genome sequence of Chthoniobacter flavus Ellin428, an aerobic heterotrophic soil bacterium.</title>
        <authorList>
            <person name="Kant R."/>
            <person name="van Passel M.W."/>
            <person name="Palva A."/>
            <person name="Lucas S."/>
            <person name="Lapidus A."/>
            <person name="Glavina Del Rio T."/>
            <person name="Dalin E."/>
            <person name="Tice H."/>
            <person name="Bruce D."/>
            <person name="Goodwin L."/>
            <person name="Pitluck S."/>
            <person name="Larimer F.W."/>
            <person name="Land M.L."/>
            <person name="Hauser L."/>
            <person name="Sangwan P."/>
            <person name="de Vos W.M."/>
            <person name="Janssen P.H."/>
            <person name="Smidt H."/>
        </authorList>
    </citation>
    <scope>NUCLEOTIDE SEQUENCE [LARGE SCALE GENOMIC DNA]</scope>
    <source>
        <strain evidence="1 2">Ellin428</strain>
    </source>
</reference>
<keyword evidence="2" id="KW-1185">Reference proteome</keyword>
<evidence type="ECO:0008006" key="3">
    <source>
        <dbReference type="Google" id="ProtNLM"/>
    </source>
</evidence>
<dbReference type="Proteomes" id="UP000005824">
    <property type="component" value="Unassembled WGS sequence"/>
</dbReference>
<dbReference type="AlphaFoldDB" id="B4D3R6"/>
<dbReference type="SUPFAM" id="SSF51445">
    <property type="entry name" value="(Trans)glycosidases"/>
    <property type="match status" value="1"/>
</dbReference>
<accession>B4D3R6</accession>
<dbReference type="EMBL" id="ABVL01000010">
    <property type="protein sequence ID" value="EDY18896.1"/>
    <property type="molecule type" value="Genomic_DNA"/>
</dbReference>
<dbReference type="eggNOG" id="ENOG5032VGT">
    <property type="taxonomic scope" value="Bacteria"/>
</dbReference>
<dbReference type="InterPro" id="IPR017853">
    <property type="entry name" value="GH"/>
</dbReference>
<organism evidence="1 2">
    <name type="scientific">Chthoniobacter flavus Ellin428</name>
    <dbReference type="NCBI Taxonomy" id="497964"/>
    <lineage>
        <taxon>Bacteria</taxon>
        <taxon>Pseudomonadati</taxon>
        <taxon>Verrucomicrobiota</taxon>
        <taxon>Spartobacteria</taxon>
        <taxon>Chthoniobacterales</taxon>
        <taxon>Chthoniobacteraceae</taxon>
        <taxon>Chthoniobacter</taxon>
    </lineage>
</organism>
<sequence>MDRRCFLATGVGAWLTRSWLRGAEPEPVVLPDDHQAAVRQRRRRIVMQYDANDVVMSYWKLHPDGRAAFEPFREALFAYVDEPGSQVDAIWWDIEGSPLGSAYPSKVLLPVDDPLVRQWLDAGIDWVEQLVAETRRRKREVFWNHRICEVEFVPGVGHSKTPHPLKVQHPDWVVAADWWPHGTWNLAAEGLRAYKVAILRELTTRYDFDGLQIDFSRHIPCLPVGRQWELRESVTEFLREVRRMTLEVAAQRGRPLLLAAKVPQTIDGCHADGFDVRAWAEQRLVDILTLGSRTMDVDVEGVRAAVGKDVQLQPCFDDHHATDGYRHGPIEFLRGVFANHWQRGANSVVTFNWSIGTPEVCRAMGSEVAPLAQGEAYREVGDLATMAGKDKFFAVERRGGYPWAQGFFNRNDTAPLPKRLEQGETPVRFTVHIADTPASKSSLLLRCVLFQAEENDSFVARLNGVNLSLITRDPEWKDAQIFSPKPQPNSGGAGEYRINPQQKLLRLDFAVPVEAWKQGANVAEVQLASRKPESGKTGVQLEKLEAHLHYG</sequence>
<comment type="caution">
    <text evidence="1">The sequence shown here is derived from an EMBL/GenBank/DDBJ whole genome shotgun (WGS) entry which is preliminary data.</text>
</comment>
<name>B4D3R6_9BACT</name>
<evidence type="ECO:0000313" key="2">
    <source>
        <dbReference type="Proteomes" id="UP000005824"/>
    </source>
</evidence>
<evidence type="ECO:0000313" key="1">
    <source>
        <dbReference type="EMBL" id="EDY18896.1"/>
    </source>
</evidence>
<dbReference type="STRING" id="497964.CfE428DRAFT_3554"/>
<dbReference type="InParanoid" id="B4D3R6"/>
<gene>
    <name evidence="1" type="ORF">CfE428DRAFT_3554</name>
</gene>